<dbReference type="GO" id="GO:0005576">
    <property type="term" value="C:extracellular region"/>
    <property type="evidence" value="ECO:0007669"/>
    <property type="project" value="UniProtKB-SubCell"/>
</dbReference>
<dbReference type="Pfam" id="PF24517">
    <property type="entry name" value="CBM96"/>
    <property type="match status" value="1"/>
</dbReference>
<evidence type="ECO:0008006" key="10">
    <source>
        <dbReference type="Google" id="ProtNLM"/>
    </source>
</evidence>
<evidence type="ECO:0000259" key="5">
    <source>
        <dbReference type="Pfam" id="PF24517"/>
    </source>
</evidence>
<evidence type="ECO:0000313" key="8">
    <source>
        <dbReference type="Proteomes" id="UP000532273"/>
    </source>
</evidence>
<dbReference type="AlphaFoldDB" id="A0A7W6K6J1"/>
<dbReference type="Gene3D" id="2.160.20.10">
    <property type="entry name" value="Single-stranded right-handed beta-helix, Pectin lyase-like"/>
    <property type="match status" value="1"/>
</dbReference>
<dbReference type="NCBIfam" id="NF033679">
    <property type="entry name" value="DNRLRE_dom"/>
    <property type="match status" value="1"/>
</dbReference>
<dbReference type="EMBL" id="BMHZ01000006">
    <property type="protein sequence ID" value="GGH19342.1"/>
    <property type="molecule type" value="Genomic_DNA"/>
</dbReference>
<dbReference type="InterPro" id="IPR039448">
    <property type="entry name" value="Beta_helix"/>
</dbReference>
<comment type="subcellular location">
    <subcellularLocation>
        <location evidence="1">Secreted</location>
    </subcellularLocation>
</comment>
<feature type="domain" description="Right handed beta helix" evidence="4">
    <location>
        <begin position="136"/>
        <end position="289"/>
    </location>
</feature>
<dbReference type="Proteomes" id="UP000642938">
    <property type="component" value="Unassembled WGS sequence"/>
</dbReference>
<reference evidence="9" key="2">
    <citation type="journal article" date="2019" name="Int. J. Syst. Evol. Microbiol.">
        <title>The Global Catalogue of Microorganisms (GCM) 10K type strain sequencing project: providing services to taxonomists for standard genome sequencing and annotation.</title>
        <authorList>
            <consortium name="The Broad Institute Genomics Platform"/>
            <consortium name="The Broad Institute Genome Sequencing Center for Infectious Disease"/>
            <person name="Wu L."/>
            <person name="Ma J."/>
        </authorList>
    </citation>
    <scope>NUCLEOTIDE SEQUENCE [LARGE SCALE GENOMIC DNA]</scope>
    <source>
        <strain evidence="9">CGMCC 1.15287</strain>
    </source>
</reference>
<dbReference type="SUPFAM" id="SSF51126">
    <property type="entry name" value="Pectin lyase-like"/>
    <property type="match status" value="1"/>
</dbReference>
<evidence type="ECO:0000256" key="3">
    <source>
        <dbReference type="ARBA" id="ARBA00022729"/>
    </source>
</evidence>
<dbReference type="EMBL" id="JACIEF010000001">
    <property type="protein sequence ID" value="MBB4106047.1"/>
    <property type="molecule type" value="Genomic_DNA"/>
</dbReference>
<accession>A0A7W6K6J1</accession>
<evidence type="ECO:0000313" key="7">
    <source>
        <dbReference type="EMBL" id="MBB4106047.1"/>
    </source>
</evidence>
<dbReference type="Pfam" id="PF13229">
    <property type="entry name" value="Beta_helix"/>
    <property type="match status" value="1"/>
</dbReference>
<proteinExistence type="predicted"/>
<reference evidence="7 8" key="3">
    <citation type="submission" date="2020-08" db="EMBL/GenBank/DDBJ databases">
        <title>Genomic Encyclopedia of Type Strains, Phase IV (KMG-IV): sequencing the most valuable type-strain genomes for metagenomic binning, comparative biology and taxonomic classification.</title>
        <authorList>
            <person name="Goeker M."/>
        </authorList>
    </citation>
    <scope>NUCLEOTIDE SEQUENCE [LARGE SCALE GENOMIC DNA]</scope>
    <source>
        <strain evidence="7 8">DSM 100774</strain>
    </source>
</reference>
<dbReference type="InterPro" id="IPR006626">
    <property type="entry name" value="PbH1"/>
</dbReference>
<evidence type="ECO:0000313" key="6">
    <source>
        <dbReference type="EMBL" id="GGH19342.1"/>
    </source>
</evidence>
<dbReference type="PROSITE" id="PS51257">
    <property type="entry name" value="PROKAR_LIPOPROTEIN"/>
    <property type="match status" value="1"/>
</dbReference>
<dbReference type="Proteomes" id="UP000532273">
    <property type="component" value="Unassembled WGS sequence"/>
</dbReference>
<evidence type="ECO:0000256" key="1">
    <source>
        <dbReference type="ARBA" id="ARBA00004613"/>
    </source>
</evidence>
<evidence type="ECO:0000256" key="2">
    <source>
        <dbReference type="ARBA" id="ARBA00022525"/>
    </source>
</evidence>
<sequence>MKNLLITCSALTMLLIGGCKKAVVQATESLSNQKLSRHASNLISVVGTIYYVDPLGDDNNNGTSISTPWKTISKVNTITFAPGDQILFKADGVWTGNLAPLGSGSAGSSIVIGQYGTGSKPVINGGGLTNGSVTLLLNNQSFWEINNLEITNTVTLGQQYTVTGIKVNNSGATAASNITINNCYVHNVNATGFGTPNYNKGSGGIIFTGLINNVLVLNCHVKDCDIEGIRTSSSVKADNVVFEGNLIENIYGDGIVLNGVKNSKITHNVLRNTCKSDAANYAACWTYNSLGTIISYNEVSGIKGGGPYDGQAFDADIDTNGDIFEYNYSHDNDRGFMLFMPSAQNIIVRYNISVNDVKNANSSPSGSKLINYTSNYTTNKIYNNTFYTNDSFTRIFQYTNTASTFAFNSTFSNNIIYATGTITRFSDKPIMASAVFKNNCFYPQSITAVNGPAGTVSGNTYADPKFNNASATGGPADFKLQKTSPLIAGAVNFTNNGGIDYFQTNLPLSNPDVGFAQSSYPFTGFIANADTYVRNGTYADNNYGTESTFIVKSDANSYARKAYVKFDFSALPSTMVSNARLVLNASSVNTDPSRTISVYTAATNTWTETGLTWNNAPLSNPLVNSFVAYGADNYSIDVTSVINQNLSTGNKIITFVLINNAPASSKSDIYFTSKEQTSNKPQLNIIL</sequence>
<comment type="caution">
    <text evidence="7">The sequence shown here is derived from an EMBL/GenBank/DDBJ whole genome shotgun (WGS) entry which is preliminary data.</text>
</comment>
<keyword evidence="9" id="KW-1185">Reference proteome</keyword>
<reference evidence="6" key="4">
    <citation type="submission" date="2024-05" db="EMBL/GenBank/DDBJ databases">
        <authorList>
            <person name="Sun Q."/>
            <person name="Zhou Y."/>
        </authorList>
    </citation>
    <scope>NUCLEOTIDE SEQUENCE</scope>
    <source>
        <strain evidence="6">CGMCC 1.15287</strain>
    </source>
</reference>
<dbReference type="SMART" id="SM00710">
    <property type="entry name" value="PbH1"/>
    <property type="match status" value="5"/>
</dbReference>
<evidence type="ECO:0000259" key="4">
    <source>
        <dbReference type="Pfam" id="PF13229"/>
    </source>
</evidence>
<dbReference type="InterPro" id="IPR012334">
    <property type="entry name" value="Pectin_lyas_fold"/>
</dbReference>
<organism evidence="7 8">
    <name type="scientific">Pedobacter zeae</name>
    <dbReference type="NCBI Taxonomy" id="1737356"/>
    <lineage>
        <taxon>Bacteria</taxon>
        <taxon>Pseudomonadati</taxon>
        <taxon>Bacteroidota</taxon>
        <taxon>Sphingobacteriia</taxon>
        <taxon>Sphingobacteriales</taxon>
        <taxon>Sphingobacteriaceae</taxon>
        <taxon>Pedobacter</taxon>
    </lineage>
</organism>
<name>A0A7W6K6J1_9SPHI</name>
<dbReference type="RefSeq" id="WP_183759354.1">
    <property type="nucleotide sequence ID" value="NZ_BMHZ01000006.1"/>
</dbReference>
<protein>
    <recommendedName>
        <fullName evidence="10">Right handed beta helix region</fullName>
    </recommendedName>
</protein>
<reference evidence="6" key="1">
    <citation type="journal article" date="2014" name="Int. J. Syst. Evol. Microbiol.">
        <title>Complete genome of a new Firmicutes species belonging to the dominant human colonic microbiota ('Ruminococcus bicirculans') reveals two chromosomes and a selective capacity to utilize plant glucans.</title>
        <authorList>
            <consortium name="NISC Comparative Sequencing Program"/>
            <person name="Wegmann U."/>
            <person name="Louis P."/>
            <person name="Goesmann A."/>
            <person name="Henrissat B."/>
            <person name="Duncan S.H."/>
            <person name="Flint H.J."/>
        </authorList>
    </citation>
    <scope>NUCLEOTIDE SEQUENCE</scope>
    <source>
        <strain evidence="6">CGMCC 1.15287</strain>
    </source>
</reference>
<dbReference type="InterPro" id="IPR011050">
    <property type="entry name" value="Pectin_lyase_fold/virulence"/>
</dbReference>
<feature type="domain" description="Carbohydrate-binding module family 96" evidence="5">
    <location>
        <begin position="523"/>
        <end position="685"/>
    </location>
</feature>
<keyword evidence="2" id="KW-0964">Secreted</keyword>
<dbReference type="InterPro" id="IPR055372">
    <property type="entry name" value="CBM96"/>
</dbReference>
<keyword evidence="3" id="KW-0732">Signal</keyword>
<evidence type="ECO:0000313" key="9">
    <source>
        <dbReference type="Proteomes" id="UP000642938"/>
    </source>
</evidence>
<gene>
    <name evidence="6" type="ORF">GCM10007422_44130</name>
    <name evidence="7" type="ORF">GGQ60_000007</name>
</gene>